<feature type="signal peptide" evidence="1">
    <location>
        <begin position="1"/>
        <end position="20"/>
    </location>
</feature>
<gene>
    <name evidence="4" type="ORF">A5802_001786</name>
    <name evidence="3" type="ORF">EMU01_20760</name>
</gene>
<sequence>MNKKTTKTIIGVAVALLAGALGISTTQKDSDLVQQLTGLFDAKPQVSQVANLPEYDGTHQEIEINQNKPTFTKEELSLDKGTWESYSDIDRLNRVGQANAMLGKEMFPKEKRESLYIDPTGWKQKKLSDGQWLYNRSHLIGFQLTGQNNNIKNLMTGTRSLNTPHMLAHENDIAAYIKETNHHVRYRVTPHFEGEELVARGVQLEAQSIEDNQISFNVFIYNVQDGYTINYQTGQAKKT</sequence>
<feature type="chain" id="PRO_5044562506" evidence="1">
    <location>
        <begin position="21"/>
        <end position="239"/>
    </location>
</feature>
<organism evidence="4 5">
    <name type="scientific">Enterococcus mundtii</name>
    <dbReference type="NCBI Taxonomy" id="53346"/>
    <lineage>
        <taxon>Bacteria</taxon>
        <taxon>Bacillati</taxon>
        <taxon>Bacillota</taxon>
        <taxon>Bacilli</taxon>
        <taxon>Lactobacillales</taxon>
        <taxon>Enterococcaceae</taxon>
        <taxon>Enterococcus</taxon>
    </lineage>
</organism>
<dbReference type="InterPro" id="IPR044929">
    <property type="entry name" value="DNA/RNA_non-sp_Endonuclease_sf"/>
</dbReference>
<reference evidence="3 6" key="2">
    <citation type="submission" date="2019-07" db="EMBL/GenBank/DDBJ databases">
        <title>Whole genome shotgun sequence of Enterococcus mundtii NBRC 100490.</title>
        <authorList>
            <person name="Hosoyama A."/>
            <person name="Uohara A."/>
            <person name="Ohji S."/>
            <person name="Ichikawa N."/>
        </authorList>
    </citation>
    <scope>NUCLEOTIDE SEQUENCE [LARGE SCALE GENOMIC DNA]</scope>
    <source>
        <strain evidence="3 6">NBRC 100490</strain>
    </source>
</reference>
<dbReference type="Pfam" id="PF13930">
    <property type="entry name" value="Endonuclea_NS_2"/>
    <property type="match status" value="1"/>
</dbReference>
<evidence type="ECO:0000313" key="5">
    <source>
        <dbReference type="Proteomes" id="UP000195024"/>
    </source>
</evidence>
<evidence type="ECO:0000313" key="3">
    <source>
        <dbReference type="EMBL" id="GEL80932.1"/>
    </source>
</evidence>
<name>A0A1L8USS8_ENTMU</name>
<evidence type="ECO:0000256" key="1">
    <source>
        <dbReference type="SAM" id="SignalP"/>
    </source>
</evidence>
<keyword evidence="6" id="KW-1185">Reference proteome</keyword>
<dbReference type="InterPro" id="IPR044927">
    <property type="entry name" value="Endonuclea_NS_2"/>
</dbReference>
<dbReference type="RefSeq" id="WP_071867299.1">
    <property type="nucleotide sequence ID" value="NZ_BJWA01000015.1"/>
</dbReference>
<dbReference type="Proteomes" id="UP000195024">
    <property type="component" value="Unassembled WGS sequence"/>
</dbReference>
<proteinExistence type="predicted"/>
<keyword evidence="1" id="KW-0732">Signal</keyword>
<reference evidence="4 5" key="1">
    <citation type="submission" date="2017-05" db="EMBL/GenBank/DDBJ databases">
        <title>The Genome Sequence of Enterococcus mundtii 6B1_DIV0119.</title>
        <authorList>
            <consortium name="The Broad Institute Genomics Platform"/>
            <consortium name="The Broad Institute Genomic Center for Infectious Diseases"/>
            <person name="Earl A."/>
            <person name="Manson A."/>
            <person name="Schwartman J."/>
            <person name="Gilmore M."/>
            <person name="Abouelleil A."/>
            <person name="Cao P."/>
            <person name="Chapman S."/>
            <person name="Cusick C."/>
            <person name="Shea T."/>
            <person name="Young S."/>
            <person name="Neafsey D."/>
            <person name="Nusbaum C."/>
            <person name="Birren B."/>
        </authorList>
    </citation>
    <scope>NUCLEOTIDE SEQUENCE [LARGE SCALE GENOMIC DNA]</scope>
    <source>
        <strain evidence="4 5">6B1_DIV0119</strain>
    </source>
</reference>
<dbReference type="EMBL" id="NGMS01000001">
    <property type="protein sequence ID" value="OTP28047.1"/>
    <property type="molecule type" value="Genomic_DNA"/>
</dbReference>
<accession>A0A1L8USS8</accession>
<dbReference type="Gene3D" id="3.40.570.10">
    <property type="entry name" value="Extracellular Endonuclease, subunit A"/>
    <property type="match status" value="1"/>
</dbReference>
<feature type="domain" description="Type VII secretion system protein EssD-like" evidence="2">
    <location>
        <begin position="80"/>
        <end position="208"/>
    </location>
</feature>
<evidence type="ECO:0000313" key="6">
    <source>
        <dbReference type="Proteomes" id="UP000321175"/>
    </source>
</evidence>
<evidence type="ECO:0000313" key="4">
    <source>
        <dbReference type="EMBL" id="OTP28047.1"/>
    </source>
</evidence>
<dbReference type="AlphaFoldDB" id="A0A1L8USS8"/>
<dbReference type="Proteomes" id="UP000321175">
    <property type="component" value="Unassembled WGS sequence"/>
</dbReference>
<dbReference type="GeneID" id="61000029"/>
<evidence type="ECO:0000259" key="2">
    <source>
        <dbReference type="Pfam" id="PF13930"/>
    </source>
</evidence>
<protein>
    <submittedName>
        <fullName evidence="4">DNA-entry nuclease</fullName>
    </submittedName>
</protein>
<comment type="caution">
    <text evidence="4">The sequence shown here is derived from an EMBL/GenBank/DDBJ whole genome shotgun (WGS) entry which is preliminary data.</text>
</comment>
<dbReference type="EMBL" id="BJWA01000015">
    <property type="protein sequence ID" value="GEL80932.1"/>
    <property type="molecule type" value="Genomic_DNA"/>
</dbReference>